<organism evidence="11 12">
    <name type="scientific">Candidatus Argoarchaeum ethanivorans</name>
    <dbReference type="NCBI Taxonomy" id="2608793"/>
    <lineage>
        <taxon>Archaea</taxon>
        <taxon>Methanobacteriati</taxon>
        <taxon>Methanobacteriota</taxon>
        <taxon>Stenosarchaea group</taxon>
        <taxon>Methanomicrobia</taxon>
        <taxon>Methanosarcinales</taxon>
        <taxon>Methanosarcinales incertae sedis</taxon>
        <taxon>GOM Arc I cluster</taxon>
        <taxon>Candidatus Argoarchaeum</taxon>
    </lineage>
</organism>
<feature type="domain" description="Aminotransferase class I/classII large" evidence="10">
    <location>
        <begin position="38"/>
        <end position="392"/>
    </location>
</feature>
<evidence type="ECO:0000256" key="9">
    <source>
        <dbReference type="RuleBase" id="RU003693"/>
    </source>
</evidence>
<proteinExistence type="inferred from homology"/>
<evidence type="ECO:0000256" key="5">
    <source>
        <dbReference type="ARBA" id="ARBA00022756"/>
    </source>
</evidence>
<sequence length="402" mass="44107">MKWLIDELKRIKREHLYRKLRILETGQVSRVSVGGRQLLMLSSNNYLGLTEHPLVKMATVDAVEKYGTGSGGSRLVTGTNDLYMSLEKTLADFKGVERCLVFSAGYLANIACLTSLMKKGDVILSDSLNHASIIDGCRLSGADVKVYAHRNMEHLRSLLKESAQYRHRLIVTDGVFSMDGDLAPLPEIVELSEDFDCVVMVDDAHATGVFGKKRSGTVEHFRMHDKIDIQMGTLSKALGSMGGYVAGREELIEYLINTARSFIFTTALPPAAVGAAIAAIKVVQQEDPAKKLWKNVREYTTSLNNGGLSLATNSQIIPILIGETVCSAYRKKAGVLIGNEDVTCAVAERLFERGVYVTAIRSPSVPKGEERIRTTLMSTHSRQDVHTAADIILETLGEYGLL</sequence>
<keyword evidence="5" id="KW-0093">Biotin biosynthesis</keyword>
<dbReference type="CDD" id="cd06454">
    <property type="entry name" value="KBL_like"/>
    <property type="match status" value="1"/>
</dbReference>
<dbReference type="Pfam" id="PF00155">
    <property type="entry name" value="Aminotran_1_2"/>
    <property type="match status" value="1"/>
</dbReference>
<dbReference type="AlphaFoldDB" id="A0A811TH65"/>
<dbReference type="GO" id="GO:0009102">
    <property type="term" value="P:biotin biosynthetic process"/>
    <property type="evidence" value="ECO:0007669"/>
    <property type="project" value="UniProtKB-UniRule"/>
</dbReference>
<dbReference type="InterPro" id="IPR015421">
    <property type="entry name" value="PyrdxlP-dep_Trfase_major"/>
</dbReference>
<comment type="cofactor">
    <cofactor evidence="1 8 9">
        <name>pyridoxal 5'-phosphate</name>
        <dbReference type="ChEBI" id="CHEBI:597326"/>
    </cofactor>
</comment>
<dbReference type="UniPathway" id="UPA00078"/>
<evidence type="ECO:0000313" key="12">
    <source>
        <dbReference type="Proteomes" id="UP000612009"/>
    </source>
</evidence>
<keyword evidence="11" id="KW-0012">Acyltransferase</keyword>
<reference evidence="11" key="1">
    <citation type="submission" date="2020-10" db="EMBL/GenBank/DDBJ databases">
        <authorList>
            <person name="Hahn C.J."/>
            <person name="Laso-Perez R."/>
            <person name="Vulcano F."/>
            <person name="Vaziourakis K.-M."/>
            <person name="Stokke R."/>
            <person name="Steen I.H."/>
            <person name="Teske A."/>
            <person name="Boetius A."/>
            <person name="Liebeke M."/>
            <person name="Amann R."/>
            <person name="Knittel K."/>
        </authorList>
    </citation>
    <scope>NUCLEOTIDE SEQUENCE</scope>
    <source>
        <strain evidence="11">Gfbio:e3339647-f889-4370-9287-4fb5cb688e4c:AG392J18_GoMArc1</strain>
    </source>
</reference>
<evidence type="ECO:0000256" key="3">
    <source>
        <dbReference type="ARBA" id="ARBA00011738"/>
    </source>
</evidence>
<accession>A0A811TH65</accession>
<dbReference type="Gene3D" id="3.40.640.10">
    <property type="entry name" value="Type I PLP-dependent aspartate aminotransferase-like (Major domain)"/>
    <property type="match status" value="1"/>
</dbReference>
<dbReference type="PANTHER" id="PTHR13693">
    <property type="entry name" value="CLASS II AMINOTRANSFERASE/8-AMINO-7-OXONONANOATE SYNTHASE"/>
    <property type="match status" value="1"/>
</dbReference>
<comment type="catalytic activity">
    <reaction evidence="7 9">
        <text>6-carboxyhexanoyl-[ACP] + L-alanine + H(+) = (8S)-8-amino-7-oxononanoate + holo-[ACP] + CO2</text>
        <dbReference type="Rhea" id="RHEA:42288"/>
        <dbReference type="Rhea" id="RHEA-COMP:9685"/>
        <dbReference type="Rhea" id="RHEA-COMP:9955"/>
        <dbReference type="ChEBI" id="CHEBI:15378"/>
        <dbReference type="ChEBI" id="CHEBI:16526"/>
        <dbReference type="ChEBI" id="CHEBI:57972"/>
        <dbReference type="ChEBI" id="CHEBI:64479"/>
        <dbReference type="ChEBI" id="CHEBI:78846"/>
        <dbReference type="ChEBI" id="CHEBI:149468"/>
        <dbReference type="EC" id="2.3.1.47"/>
    </reaction>
</comment>
<dbReference type="NCBIfam" id="TIGR00858">
    <property type="entry name" value="bioF"/>
    <property type="match status" value="1"/>
</dbReference>
<dbReference type="PROSITE" id="PS00599">
    <property type="entry name" value="AA_TRANSFER_CLASS_2"/>
    <property type="match status" value="1"/>
</dbReference>
<evidence type="ECO:0000256" key="4">
    <source>
        <dbReference type="ARBA" id="ARBA00022679"/>
    </source>
</evidence>
<gene>
    <name evidence="11" type="primary">bioF</name>
    <name evidence="11" type="ORF">LAKADJCE_00583</name>
</gene>
<dbReference type="InterPro" id="IPR015424">
    <property type="entry name" value="PyrdxlP-dep_Trfase"/>
</dbReference>
<dbReference type="Proteomes" id="UP000612009">
    <property type="component" value="Unassembled WGS sequence"/>
</dbReference>
<evidence type="ECO:0000313" key="11">
    <source>
        <dbReference type="EMBL" id="CAD6493837.1"/>
    </source>
</evidence>
<comment type="caution">
    <text evidence="11">The sequence shown here is derived from an EMBL/GenBank/DDBJ whole genome shotgun (WGS) entry which is preliminary data.</text>
</comment>
<dbReference type="InterPro" id="IPR001917">
    <property type="entry name" value="Aminotrans_II_pyridoxalP_BS"/>
</dbReference>
<dbReference type="GO" id="GO:0030170">
    <property type="term" value="F:pyridoxal phosphate binding"/>
    <property type="evidence" value="ECO:0007669"/>
    <property type="project" value="InterPro"/>
</dbReference>
<dbReference type="PANTHER" id="PTHR13693:SF3">
    <property type="entry name" value="LD36009P"/>
    <property type="match status" value="1"/>
</dbReference>
<evidence type="ECO:0000256" key="6">
    <source>
        <dbReference type="ARBA" id="ARBA00022898"/>
    </source>
</evidence>
<comment type="subunit">
    <text evidence="3 9">Homodimer.</text>
</comment>
<dbReference type="FunFam" id="3.40.640.10:FF:000006">
    <property type="entry name" value="5-aminolevulinate synthase, mitochondrial"/>
    <property type="match status" value="1"/>
</dbReference>
<keyword evidence="6 8" id="KW-0663">Pyridoxal phosphate</keyword>
<evidence type="ECO:0000256" key="2">
    <source>
        <dbReference type="ARBA" id="ARBA00004746"/>
    </source>
</evidence>
<dbReference type="InterPro" id="IPR050087">
    <property type="entry name" value="AON_synthase_class-II"/>
</dbReference>
<evidence type="ECO:0000259" key="10">
    <source>
        <dbReference type="Pfam" id="PF00155"/>
    </source>
</evidence>
<comment type="function">
    <text evidence="9">Catalyzes the decarboxylative condensation of pimeloyl-[acyl-carrier protein] and L-alanine to produce 8-amino-7-oxononanoate (AON), [acyl-carrier protein], and carbon dioxide.</text>
</comment>
<dbReference type="SUPFAM" id="SSF53383">
    <property type="entry name" value="PLP-dependent transferases"/>
    <property type="match status" value="1"/>
</dbReference>
<dbReference type="Gene3D" id="3.90.1150.10">
    <property type="entry name" value="Aspartate Aminotransferase, domain 1"/>
    <property type="match status" value="1"/>
</dbReference>
<evidence type="ECO:0000256" key="8">
    <source>
        <dbReference type="PIRSR" id="PIRSR604723-51"/>
    </source>
</evidence>
<dbReference type="InterPro" id="IPR015422">
    <property type="entry name" value="PyrdxlP-dep_Trfase_small"/>
</dbReference>
<dbReference type="EC" id="2.3.1.47" evidence="9"/>
<protein>
    <recommendedName>
        <fullName evidence="9">8-amino-7-ketopelargonate synthase</fullName>
        <ecNumber evidence="9">2.3.1.47</ecNumber>
    </recommendedName>
</protein>
<feature type="modified residue" description="N6-(pyridoxal phosphate)lysine" evidence="8">
    <location>
        <position position="236"/>
    </location>
</feature>
<dbReference type="InterPro" id="IPR004723">
    <property type="entry name" value="AONS_Archaea/Proteobacteria"/>
</dbReference>
<evidence type="ECO:0000256" key="1">
    <source>
        <dbReference type="ARBA" id="ARBA00001933"/>
    </source>
</evidence>
<name>A0A811TH65_9EURY</name>
<dbReference type="EMBL" id="CAJHIR010000032">
    <property type="protein sequence ID" value="CAD6493837.1"/>
    <property type="molecule type" value="Genomic_DNA"/>
</dbReference>
<dbReference type="InterPro" id="IPR004839">
    <property type="entry name" value="Aminotransferase_I/II_large"/>
</dbReference>
<dbReference type="GO" id="GO:0008710">
    <property type="term" value="F:8-amino-7-oxononanoate synthase activity"/>
    <property type="evidence" value="ECO:0007669"/>
    <property type="project" value="UniProtKB-UniRule"/>
</dbReference>
<evidence type="ECO:0000256" key="7">
    <source>
        <dbReference type="ARBA" id="ARBA00047715"/>
    </source>
</evidence>
<comment type="pathway">
    <text evidence="2 9">Cofactor biosynthesis; biotin biosynthesis.</text>
</comment>
<keyword evidence="4 9" id="KW-0808">Transferase</keyword>
<comment type="similarity">
    <text evidence="9">Belongs to the class-II pyridoxal-phosphate-dependent aminotransferase family. BioF subfamily.</text>
</comment>